<name>A0A397TP85_9GLOM</name>
<reference evidence="1 2" key="1">
    <citation type="submission" date="2018-06" db="EMBL/GenBank/DDBJ databases">
        <title>Comparative genomics reveals the genomic features of Rhizophagus irregularis, R. cerebriforme, R. diaphanum and Gigaspora rosea, and their symbiotic lifestyle signature.</title>
        <authorList>
            <person name="Morin E."/>
            <person name="San Clemente H."/>
            <person name="Chen E.C.H."/>
            <person name="De La Providencia I."/>
            <person name="Hainaut M."/>
            <person name="Kuo A."/>
            <person name="Kohler A."/>
            <person name="Murat C."/>
            <person name="Tang N."/>
            <person name="Roy S."/>
            <person name="Loubradou J."/>
            <person name="Henrissat B."/>
            <person name="Grigoriev I.V."/>
            <person name="Corradi N."/>
            <person name="Roux C."/>
            <person name="Martin F.M."/>
        </authorList>
    </citation>
    <scope>NUCLEOTIDE SEQUENCE [LARGE SCALE GENOMIC DNA]</scope>
    <source>
        <strain evidence="1 2">DAOM 227022</strain>
    </source>
</reference>
<evidence type="ECO:0000313" key="2">
    <source>
        <dbReference type="Proteomes" id="UP000265703"/>
    </source>
</evidence>
<organism evidence="1 2">
    <name type="scientific">Glomus cerebriforme</name>
    <dbReference type="NCBI Taxonomy" id="658196"/>
    <lineage>
        <taxon>Eukaryota</taxon>
        <taxon>Fungi</taxon>
        <taxon>Fungi incertae sedis</taxon>
        <taxon>Mucoromycota</taxon>
        <taxon>Glomeromycotina</taxon>
        <taxon>Glomeromycetes</taxon>
        <taxon>Glomerales</taxon>
        <taxon>Glomeraceae</taxon>
        <taxon>Glomus</taxon>
    </lineage>
</organism>
<dbReference type="OrthoDB" id="2384430at2759"/>
<proteinExistence type="predicted"/>
<evidence type="ECO:0000313" key="1">
    <source>
        <dbReference type="EMBL" id="RIA99732.1"/>
    </source>
</evidence>
<dbReference type="InterPro" id="IPR011990">
    <property type="entry name" value="TPR-like_helical_dom_sf"/>
</dbReference>
<keyword evidence="2" id="KW-1185">Reference proteome</keyword>
<comment type="caution">
    <text evidence="1">The sequence shown here is derived from an EMBL/GenBank/DDBJ whole genome shotgun (WGS) entry which is preliminary data.</text>
</comment>
<dbReference type="Pfam" id="PF08238">
    <property type="entry name" value="Sel1"/>
    <property type="match status" value="1"/>
</dbReference>
<dbReference type="Proteomes" id="UP000265703">
    <property type="component" value="Unassembled WGS sequence"/>
</dbReference>
<gene>
    <name evidence="1" type="ORF">C1645_811090</name>
</gene>
<protein>
    <submittedName>
        <fullName evidence="1">Uncharacterized protein</fullName>
    </submittedName>
</protein>
<dbReference type="SMART" id="SM00671">
    <property type="entry name" value="SEL1"/>
    <property type="match status" value="1"/>
</dbReference>
<dbReference type="EMBL" id="QKYT01000001">
    <property type="protein sequence ID" value="RIA99732.1"/>
    <property type="molecule type" value="Genomic_DNA"/>
</dbReference>
<accession>A0A397TP85</accession>
<dbReference type="Gene3D" id="1.25.40.10">
    <property type="entry name" value="Tetratricopeptide repeat domain"/>
    <property type="match status" value="1"/>
</dbReference>
<sequence>MDSSEEWYFKSAVAGYAIGQCNLGNCYQLGEGIEKDETKAFKWYLISAAVGCTLSSF</sequence>
<dbReference type="AlphaFoldDB" id="A0A397TP85"/>
<dbReference type="SUPFAM" id="SSF81901">
    <property type="entry name" value="HCP-like"/>
    <property type="match status" value="1"/>
</dbReference>
<dbReference type="InterPro" id="IPR006597">
    <property type="entry name" value="Sel1-like"/>
</dbReference>